<evidence type="ECO:0000256" key="2">
    <source>
        <dbReference type="ARBA" id="ARBA00022603"/>
    </source>
</evidence>
<feature type="active site" description="Proton acceptor" evidence="11 12">
    <location>
        <position position="148"/>
    </location>
</feature>
<dbReference type="HAMAP" id="MF_01547">
    <property type="entry name" value="RNA_methyltr_E"/>
    <property type="match status" value="1"/>
</dbReference>
<comment type="subcellular location">
    <subcellularLocation>
        <location evidence="11">Cytoplasm</location>
    </subcellularLocation>
</comment>
<dbReference type="InterPro" id="IPR015507">
    <property type="entry name" value="rRNA-MeTfrase_E"/>
</dbReference>
<evidence type="ECO:0000313" key="14">
    <source>
        <dbReference type="EMBL" id="GEP30513.1"/>
    </source>
</evidence>
<dbReference type="PIRSF" id="PIRSF005461">
    <property type="entry name" value="23S_rRNA_mtase"/>
    <property type="match status" value="1"/>
</dbReference>
<dbReference type="EMBL" id="BKAD01000014">
    <property type="protein sequence ID" value="GEP30513.1"/>
    <property type="molecule type" value="Genomic_DNA"/>
</dbReference>
<gene>
    <name evidence="11 14" type="primary">rlmE</name>
    <name evidence="11" type="synonym">ftsJ</name>
    <name evidence="11" type="synonym">rrmJ</name>
    <name evidence="14" type="ORF">TPL01_16510</name>
</gene>
<feature type="domain" description="Ribosomal RNA methyltransferase FtsJ" evidence="13">
    <location>
        <begin position="18"/>
        <end position="190"/>
    </location>
</feature>
<dbReference type="Pfam" id="PF01728">
    <property type="entry name" value="FtsJ"/>
    <property type="match status" value="1"/>
</dbReference>
<evidence type="ECO:0000256" key="6">
    <source>
        <dbReference type="ARBA" id="ARBA00038861"/>
    </source>
</evidence>
<evidence type="ECO:0000259" key="13">
    <source>
        <dbReference type="Pfam" id="PF01728"/>
    </source>
</evidence>
<feature type="binding site" evidence="11">
    <location>
        <position position="67"/>
    </location>
    <ligand>
        <name>S-adenosyl-L-methionine</name>
        <dbReference type="ChEBI" id="CHEBI:59789"/>
    </ligand>
</feature>
<evidence type="ECO:0000256" key="10">
    <source>
        <dbReference type="ARBA" id="ARBA00048970"/>
    </source>
</evidence>
<evidence type="ECO:0000256" key="1">
    <source>
        <dbReference type="ARBA" id="ARBA00022552"/>
    </source>
</evidence>
<evidence type="ECO:0000256" key="3">
    <source>
        <dbReference type="ARBA" id="ARBA00022679"/>
    </source>
</evidence>
<dbReference type="FunFam" id="3.40.50.150:FF:000005">
    <property type="entry name" value="Ribosomal RNA large subunit methyltransferase E"/>
    <property type="match status" value="1"/>
</dbReference>
<evidence type="ECO:0000256" key="5">
    <source>
        <dbReference type="ARBA" id="ARBA00037569"/>
    </source>
</evidence>
<evidence type="ECO:0000256" key="7">
    <source>
        <dbReference type="ARBA" id="ARBA00041129"/>
    </source>
</evidence>
<evidence type="ECO:0000256" key="8">
    <source>
        <dbReference type="ARBA" id="ARBA00041995"/>
    </source>
</evidence>
<dbReference type="GO" id="GO:0008650">
    <property type="term" value="F:rRNA (uridine-2'-O-)-methyltransferase activity"/>
    <property type="evidence" value="ECO:0007669"/>
    <property type="project" value="UniProtKB-UniRule"/>
</dbReference>
<keyword evidence="2 11" id="KW-0489">Methyltransferase</keyword>
<dbReference type="InterPro" id="IPR002877">
    <property type="entry name" value="RNA_MeTrfase_FtsJ_dom"/>
</dbReference>
<comment type="similarity">
    <text evidence="11">Belongs to the class I-like SAM-binding methyltransferase superfamily. RNA methyltransferase RlmE family.</text>
</comment>
<dbReference type="Proteomes" id="UP000321337">
    <property type="component" value="Unassembled WGS sequence"/>
</dbReference>
<feature type="binding site" evidence="11">
    <location>
        <position position="50"/>
    </location>
    <ligand>
        <name>S-adenosyl-L-methionine</name>
        <dbReference type="ChEBI" id="CHEBI:59789"/>
    </ligand>
</feature>
<keyword evidence="15" id="KW-1185">Reference proteome</keyword>
<dbReference type="EC" id="2.1.1.166" evidence="6 11"/>
<comment type="function">
    <text evidence="5 11">Specifically methylates the uridine in position 2552 of 23S rRNA at the 2'-O position of the ribose in the fully assembled 50S ribosomal subunit.</text>
</comment>
<evidence type="ECO:0000256" key="4">
    <source>
        <dbReference type="ARBA" id="ARBA00022691"/>
    </source>
</evidence>
<dbReference type="GO" id="GO:0005737">
    <property type="term" value="C:cytoplasm"/>
    <property type="evidence" value="ECO:0007669"/>
    <property type="project" value="UniProtKB-SubCell"/>
</dbReference>
<feature type="binding site" evidence="11">
    <location>
        <position position="108"/>
    </location>
    <ligand>
        <name>S-adenosyl-L-methionine</name>
        <dbReference type="ChEBI" id="CHEBI:59789"/>
    </ligand>
</feature>
<keyword evidence="4 11" id="KW-0949">S-adenosyl-L-methionine</keyword>
<dbReference type="InterPro" id="IPR050082">
    <property type="entry name" value="RNA_methyltr_RlmE"/>
</dbReference>
<evidence type="ECO:0000256" key="11">
    <source>
        <dbReference type="HAMAP-Rule" id="MF_01547"/>
    </source>
</evidence>
<keyword evidence="1 11" id="KW-0698">rRNA processing</keyword>
<accession>A0A512L7Q0</accession>
<keyword evidence="11" id="KW-0963">Cytoplasm</keyword>
<protein>
    <recommendedName>
        <fullName evidence="7 11">Ribosomal RNA large subunit methyltransferase E</fullName>
        <ecNumber evidence="6 11">2.1.1.166</ecNumber>
    </recommendedName>
    <alternativeName>
        <fullName evidence="9 11">23S rRNA Um2552 methyltransferase</fullName>
    </alternativeName>
    <alternativeName>
        <fullName evidence="8 11">rRNA (uridine-2'-O-)-methyltransferase</fullName>
    </alternativeName>
</protein>
<dbReference type="AlphaFoldDB" id="A0A512L7Q0"/>
<feature type="binding site" evidence="11">
    <location>
        <position position="83"/>
    </location>
    <ligand>
        <name>S-adenosyl-L-methionine</name>
        <dbReference type="ChEBI" id="CHEBI:59789"/>
    </ligand>
</feature>
<evidence type="ECO:0000256" key="12">
    <source>
        <dbReference type="PIRSR" id="PIRSR005461-1"/>
    </source>
</evidence>
<evidence type="ECO:0000256" key="9">
    <source>
        <dbReference type="ARBA" id="ARBA00042745"/>
    </source>
</evidence>
<dbReference type="PANTHER" id="PTHR10920:SF18">
    <property type="entry name" value="RRNA METHYLTRANSFERASE 2, MITOCHONDRIAL"/>
    <property type="match status" value="1"/>
</dbReference>
<comment type="catalytic activity">
    <reaction evidence="10 11">
        <text>uridine(2552) in 23S rRNA + S-adenosyl-L-methionine = 2'-O-methyluridine(2552) in 23S rRNA + S-adenosyl-L-homocysteine + H(+)</text>
        <dbReference type="Rhea" id="RHEA:42720"/>
        <dbReference type="Rhea" id="RHEA-COMP:10202"/>
        <dbReference type="Rhea" id="RHEA-COMP:10203"/>
        <dbReference type="ChEBI" id="CHEBI:15378"/>
        <dbReference type="ChEBI" id="CHEBI:57856"/>
        <dbReference type="ChEBI" id="CHEBI:59789"/>
        <dbReference type="ChEBI" id="CHEBI:65315"/>
        <dbReference type="ChEBI" id="CHEBI:74478"/>
        <dbReference type="EC" id="2.1.1.166"/>
    </reaction>
</comment>
<keyword evidence="3 11" id="KW-0808">Transferase</keyword>
<organism evidence="14 15">
    <name type="scientific">Sulfuriferula plumbiphila</name>
    <dbReference type="NCBI Taxonomy" id="171865"/>
    <lineage>
        <taxon>Bacteria</taxon>
        <taxon>Pseudomonadati</taxon>
        <taxon>Pseudomonadota</taxon>
        <taxon>Betaproteobacteria</taxon>
        <taxon>Nitrosomonadales</taxon>
        <taxon>Sulfuricellaceae</taxon>
        <taxon>Sulfuriferula</taxon>
    </lineage>
</organism>
<feature type="binding site" evidence="11">
    <location>
        <position position="52"/>
    </location>
    <ligand>
        <name>S-adenosyl-L-methionine</name>
        <dbReference type="ChEBI" id="CHEBI:59789"/>
    </ligand>
</feature>
<name>A0A512L7Q0_9PROT</name>
<sequence>MREHVNDPYVKLARQHGYRSRAAFKLDEINTRDRLIRAGMLVVDLGATPGGWSQIAAKLGAKVVALDLLEMDAIAGVTFIQGDFTGVAALTELEQVLAGRLPDLVISDMAPNMSGVASADQARSMHLCELALEFACNHLKPGGDFLVKAFQGEGFQEYVKAMRDQFAQVVTRKPRASRDRSSEVYVLGKSRRQTVAAAPESV</sequence>
<dbReference type="SUPFAM" id="SSF53335">
    <property type="entry name" value="S-adenosyl-L-methionine-dependent methyltransferases"/>
    <property type="match status" value="1"/>
</dbReference>
<proteinExistence type="inferred from homology"/>
<reference evidence="14 15" key="1">
    <citation type="submission" date="2019-07" db="EMBL/GenBank/DDBJ databases">
        <title>Whole genome shotgun sequence of Thiobacillus plumbophilus NBRC 107929.</title>
        <authorList>
            <person name="Hosoyama A."/>
            <person name="Uohara A."/>
            <person name="Ohji S."/>
            <person name="Ichikawa N."/>
        </authorList>
    </citation>
    <scope>NUCLEOTIDE SEQUENCE [LARGE SCALE GENOMIC DNA]</scope>
    <source>
        <strain evidence="14 15">NBRC 107929</strain>
    </source>
</reference>
<comment type="caution">
    <text evidence="14">The sequence shown here is derived from an EMBL/GenBank/DDBJ whole genome shotgun (WGS) entry which is preliminary data.</text>
</comment>
<dbReference type="Gene3D" id="3.40.50.150">
    <property type="entry name" value="Vaccinia Virus protein VP39"/>
    <property type="match status" value="1"/>
</dbReference>
<evidence type="ECO:0000313" key="15">
    <source>
        <dbReference type="Proteomes" id="UP000321337"/>
    </source>
</evidence>
<dbReference type="InterPro" id="IPR029063">
    <property type="entry name" value="SAM-dependent_MTases_sf"/>
</dbReference>
<dbReference type="PANTHER" id="PTHR10920">
    <property type="entry name" value="RIBOSOMAL RNA METHYLTRANSFERASE"/>
    <property type="match status" value="1"/>
</dbReference>